<dbReference type="EMBL" id="CAESAJ010000019">
    <property type="protein sequence ID" value="CAB4332883.1"/>
    <property type="molecule type" value="Genomic_DNA"/>
</dbReference>
<evidence type="ECO:0000256" key="2">
    <source>
        <dbReference type="ARBA" id="ARBA00022525"/>
    </source>
</evidence>
<name>A0A6J5YZ42_9ZZZZ</name>
<dbReference type="InterPro" id="IPR001343">
    <property type="entry name" value="Hemolysn_Ca-bd"/>
</dbReference>
<gene>
    <name evidence="4" type="ORF">UFOPK3770_00335</name>
</gene>
<dbReference type="InterPro" id="IPR050557">
    <property type="entry name" value="RTX_toxin/Mannuronan_C5-epim"/>
</dbReference>
<evidence type="ECO:0000313" key="4">
    <source>
        <dbReference type="EMBL" id="CAB4332883.1"/>
    </source>
</evidence>
<dbReference type="PRINTS" id="PR00313">
    <property type="entry name" value="CABNDNGRPT"/>
</dbReference>
<dbReference type="SUPFAM" id="SSF51120">
    <property type="entry name" value="beta-Roll"/>
    <property type="match status" value="1"/>
</dbReference>
<keyword evidence="2" id="KW-0964">Secreted</keyword>
<organism evidence="4">
    <name type="scientific">freshwater metagenome</name>
    <dbReference type="NCBI Taxonomy" id="449393"/>
    <lineage>
        <taxon>unclassified sequences</taxon>
        <taxon>metagenomes</taxon>
        <taxon>ecological metagenomes</taxon>
    </lineage>
</organism>
<dbReference type="PANTHER" id="PTHR38340:SF1">
    <property type="entry name" value="S-LAYER PROTEIN"/>
    <property type="match status" value="1"/>
</dbReference>
<reference evidence="4" key="1">
    <citation type="submission" date="2020-05" db="EMBL/GenBank/DDBJ databases">
        <authorList>
            <person name="Chiriac C."/>
            <person name="Salcher M."/>
            <person name="Ghai R."/>
            <person name="Kavagutti S V."/>
        </authorList>
    </citation>
    <scope>NUCLEOTIDE SEQUENCE</scope>
</reference>
<dbReference type="GO" id="GO:0005576">
    <property type="term" value="C:extracellular region"/>
    <property type="evidence" value="ECO:0007669"/>
    <property type="project" value="UniProtKB-SubCell"/>
</dbReference>
<dbReference type="AlphaFoldDB" id="A0A6J5YZ42"/>
<accession>A0A6J5YZ42</accession>
<proteinExistence type="predicted"/>
<evidence type="ECO:0000256" key="3">
    <source>
        <dbReference type="SAM" id="MobiDB-lite"/>
    </source>
</evidence>
<comment type="subcellular location">
    <subcellularLocation>
        <location evidence="1">Secreted</location>
    </subcellularLocation>
</comment>
<dbReference type="GO" id="GO:0005509">
    <property type="term" value="F:calcium ion binding"/>
    <property type="evidence" value="ECO:0007669"/>
    <property type="project" value="InterPro"/>
</dbReference>
<dbReference type="InterPro" id="IPR011049">
    <property type="entry name" value="Serralysin-like_metalloprot_C"/>
</dbReference>
<dbReference type="PROSITE" id="PS00330">
    <property type="entry name" value="HEMOLYSIN_CALCIUM"/>
    <property type="match status" value="3"/>
</dbReference>
<dbReference type="Gene3D" id="2.150.10.10">
    <property type="entry name" value="Serralysin-like metalloprotease, C-terminal"/>
    <property type="match status" value="3"/>
</dbReference>
<feature type="region of interest" description="Disordered" evidence="3">
    <location>
        <begin position="149"/>
        <end position="235"/>
    </location>
</feature>
<sequence>MSSLSYRLRTTSCAFVVTLCMTVFGVPSAAQAAPSYCNGKVATIVSSARTVTGTTAADVIVLQGTGIKTVNAGAGDDIVCGSEGNDTINAGAGNDTVNAGGGNDIVSGQEGNDTIDGGAGNDTISGATGDDVLAGGAGNDSIGAGAGKDQIAGDAGTDTISGDAGTDSLSGGAGTDTLQGGDDADLIAGGDGTDSLVGGAGNDTLQGDAGTDSLVGGAGDDTLQGGGDKDSVNPGTGTNYCANDAADSLVGSCTIDSSGPSVSNPSVTTNVAAGSLLTLRWSVNDISTIYSSWAKIAGPSGWVGSWCGFPIMGTQESGTAQMAVFSTTCQVPQDAVNTEYTAYFDAADIFGQYAQTSSVNFRIIGGATDASAPVVTQIAFSTPTLSLGQTMDITFTAEDETGVKGIIAWVAHNGYGFANFEGRSYVNYMDYFIRTSGNEKSGTYRQQIGLNTFAPAGEYTIWISALDTLGNKVFYQTDKKFTFN</sequence>
<dbReference type="PANTHER" id="PTHR38340">
    <property type="entry name" value="S-LAYER PROTEIN"/>
    <property type="match status" value="1"/>
</dbReference>
<dbReference type="InterPro" id="IPR018511">
    <property type="entry name" value="Hemolysin-typ_Ca-bd_CS"/>
</dbReference>
<protein>
    <submittedName>
        <fullName evidence="4">Unannotated protein</fullName>
    </submittedName>
</protein>
<dbReference type="Pfam" id="PF00353">
    <property type="entry name" value="HemolysinCabind"/>
    <property type="match status" value="4"/>
</dbReference>
<evidence type="ECO:0000256" key="1">
    <source>
        <dbReference type="ARBA" id="ARBA00004613"/>
    </source>
</evidence>